<dbReference type="AlphaFoldDB" id="D9SQN3"/>
<organism evidence="2 3">
    <name type="scientific">Clostridium cellulovorans (strain ATCC 35296 / DSM 3052 / OCM 3 / 743B)</name>
    <dbReference type="NCBI Taxonomy" id="573061"/>
    <lineage>
        <taxon>Bacteria</taxon>
        <taxon>Bacillati</taxon>
        <taxon>Bacillota</taxon>
        <taxon>Clostridia</taxon>
        <taxon>Eubacteriales</taxon>
        <taxon>Clostridiaceae</taxon>
        <taxon>Clostridium</taxon>
    </lineage>
</organism>
<dbReference type="STRING" id="573061.Clocel_2527"/>
<gene>
    <name evidence="2" type="ordered locus">Clocel_2527</name>
</gene>
<dbReference type="RefSeq" id="WP_010075480.1">
    <property type="nucleotide sequence ID" value="NC_014393.1"/>
</dbReference>
<evidence type="ECO:0000313" key="2">
    <source>
        <dbReference type="EMBL" id="ADL52239.1"/>
    </source>
</evidence>
<keyword evidence="3" id="KW-1185">Reference proteome</keyword>
<evidence type="ECO:0000313" key="3">
    <source>
        <dbReference type="Proteomes" id="UP000002730"/>
    </source>
</evidence>
<protein>
    <recommendedName>
        <fullName evidence="1">DZANK-type domain-containing protein</fullName>
    </recommendedName>
</protein>
<feature type="domain" description="DZANK-type" evidence="1">
    <location>
        <begin position="83"/>
        <end position="128"/>
    </location>
</feature>
<reference evidence="2 3" key="1">
    <citation type="submission" date="2010-08" db="EMBL/GenBank/DDBJ databases">
        <title>Complete sequence of Clostridium cellulovorans 743B.</title>
        <authorList>
            <consortium name="US DOE Joint Genome Institute"/>
            <person name="Lucas S."/>
            <person name="Copeland A."/>
            <person name="Lapidus A."/>
            <person name="Cheng J.-F."/>
            <person name="Bruce D."/>
            <person name="Goodwin L."/>
            <person name="Pitluck S."/>
            <person name="Chertkov O."/>
            <person name="Detter J.C."/>
            <person name="Han C."/>
            <person name="Tapia R."/>
            <person name="Land M."/>
            <person name="Hauser L."/>
            <person name="Chang Y.-J."/>
            <person name="Jeffries C."/>
            <person name="Kyrpides N."/>
            <person name="Ivanova N."/>
            <person name="Mikhailova N."/>
            <person name="Hemme C.L."/>
            <person name="Woyke T."/>
        </authorList>
    </citation>
    <scope>NUCLEOTIDE SEQUENCE [LARGE SCALE GENOMIC DNA]</scope>
    <source>
        <strain evidence="3">ATCC 35296 / DSM 3052 / OCM 3 / 743B</strain>
    </source>
</reference>
<dbReference type="EMBL" id="CP002160">
    <property type="protein sequence ID" value="ADL52239.1"/>
    <property type="molecule type" value="Genomic_DNA"/>
</dbReference>
<dbReference type="InterPro" id="IPR025874">
    <property type="entry name" value="DZR"/>
</dbReference>
<sequence length="133" mass="14567">MSFSISSFFSGSSSGHYRHGHYGGNHYRKKGVLGSLLEVIASRSWSSSGFGHHHHHVVKPVHTVHTVHTVHNEPAQRQNMTVCNRCNSQIPAGSKFCLQCGEKVQGSAFCMECGEKLPANAKFCLNCGKKINS</sequence>
<dbReference type="HOGENOM" id="CLU_168112_0_0_9"/>
<name>D9SQN3_CLOC7</name>
<accession>D9SQN3</accession>
<dbReference type="OrthoDB" id="9788304at2"/>
<dbReference type="Pfam" id="PF12773">
    <property type="entry name" value="DZR"/>
    <property type="match status" value="1"/>
</dbReference>
<dbReference type="Proteomes" id="UP000002730">
    <property type="component" value="Chromosome"/>
</dbReference>
<proteinExistence type="predicted"/>
<dbReference type="KEGG" id="ccb:Clocel_2527"/>
<evidence type="ECO:0000259" key="1">
    <source>
        <dbReference type="Pfam" id="PF12773"/>
    </source>
</evidence>
<dbReference type="eggNOG" id="COG1040">
    <property type="taxonomic scope" value="Bacteria"/>
</dbReference>